<evidence type="ECO:0000256" key="1">
    <source>
        <dbReference type="SAM" id="MobiDB-lite"/>
    </source>
</evidence>
<protein>
    <submittedName>
        <fullName evidence="2">Uncharacterized protein</fullName>
    </submittedName>
</protein>
<keyword evidence="3" id="KW-1185">Reference proteome</keyword>
<accession>A0A2P5EUR4</accession>
<sequence>MSIQAQPVQPGSPQPMMMPRDPPPRAIAQPKCNEKPRPIAAENQHFAVVQCQPPTLASKLILPQAGIYTSQPRINSVFTL</sequence>
<gene>
    <name evidence="2" type="ORF">TorRG33x02_149520</name>
</gene>
<dbReference type="EMBL" id="JXTC01000096">
    <property type="protein sequence ID" value="PON89281.1"/>
    <property type="molecule type" value="Genomic_DNA"/>
</dbReference>
<feature type="region of interest" description="Disordered" evidence="1">
    <location>
        <begin position="1"/>
        <end position="29"/>
    </location>
</feature>
<feature type="non-terminal residue" evidence="2">
    <location>
        <position position="80"/>
    </location>
</feature>
<dbReference type="InParanoid" id="A0A2P5EUR4"/>
<dbReference type="AlphaFoldDB" id="A0A2P5EUR4"/>
<evidence type="ECO:0000313" key="3">
    <source>
        <dbReference type="Proteomes" id="UP000237000"/>
    </source>
</evidence>
<name>A0A2P5EUR4_TREOI</name>
<reference evidence="3" key="1">
    <citation type="submission" date="2016-06" db="EMBL/GenBank/DDBJ databases">
        <title>Parallel loss of symbiosis genes in relatives of nitrogen-fixing non-legume Parasponia.</title>
        <authorList>
            <person name="Van Velzen R."/>
            <person name="Holmer R."/>
            <person name="Bu F."/>
            <person name="Rutten L."/>
            <person name="Van Zeijl A."/>
            <person name="Liu W."/>
            <person name="Santuari L."/>
            <person name="Cao Q."/>
            <person name="Sharma T."/>
            <person name="Shen D."/>
            <person name="Roswanjaya Y."/>
            <person name="Wardhani T."/>
            <person name="Kalhor M.S."/>
            <person name="Jansen J."/>
            <person name="Van den Hoogen J."/>
            <person name="Gungor B."/>
            <person name="Hartog M."/>
            <person name="Hontelez J."/>
            <person name="Verver J."/>
            <person name="Yang W.-C."/>
            <person name="Schijlen E."/>
            <person name="Repin R."/>
            <person name="Schilthuizen M."/>
            <person name="Schranz E."/>
            <person name="Heidstra R."/>
            <person name="Miyata K."/>
            <person name="Fedorova E."/>
            <person name="Kohlen W."/>
            <person name="Bisseling T."/>
            <person name="Smit S."/>
            <person name="Geurts R."/>
        </authorList>
    </citation>
    <scope>NUCLEOTIDE SEQUENCE [LARGE SCALE GENOMIC DNA]</scope>
    <source>
        <strain evidence="3">cv. RG33-2</strain>
    </source>
</reference>
<feature type="compositionally biased region" description="Polar residues" evidence="1">
    <location>
        <begin position="1"/>
        <end position="11"/>
    </location>
</feature>
<comment type="caution">
    <text evidence="2">The sequence shown here is derived from an EMBL/GenBank/DDBJ whole genome shotgun (WGS) entry which is preliminary data.</text>
</comment>
<organism evidence="2 3">
    <name type="scientific">Trema orientale</name>
    <name type="common">Charcoal tree</name>
    <name type="synonym">Celtis orientalis</name>
    <dbReference type="NCBI Taxonomy" id="63057"/>
    <lineage>
        <taxon>Eukaryota</taxon>
        <taxon>Viridiplantae</taxon>
        <taxon>Streptophyta</taxon>
        <taxon>Embryophyta</taxon>
        <taxon>Tracheophyta</taxon>
        <taxon>Spermatophyta</taxon>
        <taxon>Magnoliopsida</taxon>
        <taxon>eudicotyledons</taxon>
        <taxon>Gunneridae</taxon>
        <taxon>Pentapetalae</taxon>
        <taxon>rosids</taxon>
        <taxon>fabids</taxon>
        <taxon>Rosales</taxon>
        <taxon>Cannabaceae</taxon>
        <taxon>Trema</taxon>
    </lineage>
</organism>
<proteinExistence type="predicted"/>
<evidence type="ECO:0000313" key="2">
    <source>
        <dbReference type="EMBL" id="PON89281.1"/>
    </source>
</evidence>
<dbReference type="Proteomes" id="UP000237000">
    <property type="component" value="Unassembled WGS sequence"/>
</dbReference>